<accession>A0A0F5LCN5</accession>
<evidence type="ECO:0000313" key="3">
    <source>
        <dbReference type="EMBL" id="KKB79392.1"/>
    </source>
</evidence>
<evidence type="ECO:0000259" key="2">
    <source>
        <dbReference type="Pfam" id="PF13579"/>
    </source>
</evidence>
<reference evidence="3 5" key="1">
    <citation type="submission" date="2015-03" db="EMBL/GenBank/DDBJ databases">
        <authorList>
            <person name="Hassan Y.I."/>
            <person name="Lepp D."/>
            <person name="Zhou T."/>
        </authorList>
    </citation>
    <scope>NUCLEOTIDE SEQUENCE [LARGE SCALE GENOMIC DNA]</scope>
    <source>
        <strain evidence="3 5">DSM 17137</strain>
    </source>
</reference>
<dbReference type="GO" id="GO:0016758">
    <property type="term" value="F:hexosyltransferase activity"/>
    <property type="evidence" value="ECO:0007669"/>
    <property type="project" value="TreeGrafter"/>
</dbReference>
<dbReference type="EMBL" id="LAJF01000112">
    <property type="protein sequence ID" value="KKB79392.1"/>
    <property type="molecule type" value="Genomic_DNA"/>
</dbReference>
<name>A0A0F5LCN5_9HYPH</name>
<organism evidence="3 5">
    <name type="scientific">Devosia limi DSM 17137</name>
    <dbReference type="NCBI Taxonomy" id="1121477"/>
    <lineage>
        <taxon>Bacteria</taxon>
        <taxon>Pseudomonadati</taxon>
        <taxon>Pseudomonadota</taxon>
        <taxon>Alphaproteobacteria</taxon>
        <taxon>Hyphomicrobiales</taxon>
        <taxon>Devosiaceae</taxon>
        <taxon>Devosia</taxon>
    </lineage>
</organism>
<reference evidence="4 6" key="2">
    <citation type="submission" date="2016-11" db="EMBL/GenBank/DDBJ databases">
        <authorList>
            <person name="Jaros S."/>
            <person name="Januszkiewicz K."/>
            <person name="Wedrychowicz H."/>
        </authorList>
    </citation>
    <scope>NUCLEOTIDE SEQUENCE [LARGE SCALE GENOMIC DNA]</scope>
    <source>
        <strain evidence="4 6">DSM 17137</strain>
    </source>
</reference>
<dbReference type="EMBL" id="FQVC01000006">
    <property type="protein sequence ID" value="SHF31567.1"/>
    <property type="molecule type" value="Genomic_DNA"/>
</dbReference>
<dbReference type="PANTHER" id="PTHR45947">
    <property type="entry name" value="SULFOQUINOVOSYL TRANSFERASE SQD2"/>
    <property type="match status" value="1"/>
</dbReference>
<gene>
    <name evidence="4" type="ORF">SAMN02745223_02326</name>
    <name evidence="3" type="ORF">VW29_17685</name>
</gene>
<dbReference type="Pfam" id="PF00534">
    <property type="entry name" value="Glycos_transf_1"/>
    <property type="match status" value="1"/>
</dbReference>
<dbReference type="Gene3D" id="3.40.50.2000">
    <property type="entry name" value="Glycogen Phosphorylase B"/>
    <property type="match status" value="2"/>
</dbReference>
<dbReference type="STRING" id="1121477.SAMN02745223_02326"/>
<dbReference type="Pfam" id="PF13579">
    <property type="entry name" value="Glyco_trans_4_4"/>
    <property type="match status" value="1"/>
</dbReference>
<dbReference type="InterPro" id="IPR001296">
    <property type="entry name" value="Glyco_trans_1"/>
</dbReference>
<evidence type="ECO:0000259" key="1">
    <source>
        <dbReference type="Pfam" id="PF00534"/>
    </source>
</evidence>
<dbReference type="Proteomes" id="UP000184533">
    <property type="component" value="Unassembled WGS sequence"/>
</dbReference>
<sequence>MHIIIVSFYYPPDLSAGAFRTGALVNRLLNELGPDDTIRLLTTAPNRYASFQTPAPSFETHDRLTIERIPLSRHESGLKDQLFAFFGFAREVLRRLASERADVVYATSSRLGTASLGALSARRCRAKLHLDIRDLFVENMSNMLRGPARASLPLLRLIQRATFKAADQITIVSPGFAAPLARAGVRLTPILRTNGIDDEFIGRNFEGGRQGLPLIVYAGNIGDGQGLSRIVPDAAARLHGRFRFRIIGDGGKKSELNDRIKAVEHETSLSLAIEVLPPMNRALLMEHYRQADILLVHLNDYPAFRLVIPSKIFEYGATGKPILAGLAGVSADFVLKNLPNAEVFEPCDVDGLEQAVAGLTIGHTDRAAFVADFNRQTIAGQLAKDIVSLSLLSRTAQ</sequence>
<feature type="domain" description="Glycosyltransferase subfamily 4-like N-terminal" evidence="2">
    <location>
        <begin position="52"/>
        <end position="189"/>
    </location>
</feature>
<dbReference type="AlphaFoldDB" id="A0A0F5LCN5"/>
<dbReference type="RefSeq" id="WP_046136595.1">
    <property type="nucleotide sequence ID" value="NZ_FQVC01000006.1"/>
</dbReference>
<evidence type="ECO:0000313" key="4">
    <source>
        <dbReference type="EMBL" id="SHF31567.1"/>
    </source>
</evidence>
<keyword evidence="5" id="KW-1185">Reference proteome</keyword>
<dbReference type="CDD" id="cd03794">
    <property type="entry name" value="GT4_WbuB-like"/>
    <property type="match status" value="1"/>
</dbReference>
<dbReference type="SUPFAM" id="SSF53756">
    <property type="entry name" value="UDP-Glycosyltransferase/glycogen phosphorylase"/>
    <property type="match status" value="1"/>
</dbReference>
<proteinExistence type="predicted"/>
<evidence type="ECO:0000313" key="6">
    <source>
        <dbReference type="Proteomes" id="UP000184533"/>
    </source>
</evidence>
<protein>
    <submittedName>
        <fullName evidence="4">Glycosyltransferase involved in cell wall bisynthesis</fullName>
    </submittedName>
</protein>
<dbReference type="PANTHER" id="PTHR45947:SF3">
    <property type="entry name" value="SULFOQUINOVOSYL TRANSFERASE SQD2"/>
    <property type="match status" value="1"/>
</dbReference>
<dbReference type="PATRIC" id="fig|1121477.3.peg.288"/>
<dbReference type="InterPro" id="IPR028098">
    <property type="entry name" value="Glyco_trans_4-like_N"/>
</dbReference>
<dbReference type="OrthoDB" id="185319at2"/>
<evidence type="ECO:0000313" key="5">
    <source>
        <dbReference type="Proteomes" id="UP000033608"/>
    </source>
</evidence>
<feature type="domain" description="Glycosyl transferase family 1" evidence="1">
    <location>
        <begin position="210"/>
        <end position="358"/>
    </location>
</feature>
<keyword evidence="4" id="KW-0808">Transferase</keyword>
<dbReference type="Proteomes" id="UP000033608">
    <property type="component" value="Unassembled WGS sequence"/>
</dbReference>
<dbReference type="InterPro" id="IPR050194">
    <property type="entry name" value="Glycosyltransferase_grp1"/>
</dbReference>